<sequence length="122" mass="13102">MRCLNCFLPTILISSINAATKSDTDPARSLPSLPAPEIFSERAVTCAPRSGCTYTDNRYCYFHLNARGGEKIVVGKEWTVLCVYGGCVWRGRGVSRTECFARDMARGGWESVLVCGGGGGAG</sequence>
<protein>
    <recommendedName>
        <fullName evidence="4">Secreted protein</fullName>
    </recommendedName>
</protein>
<keyword evidence="3" id="KW-1185">Reference proteome</keyword>
<name>A0AAV9W8A3_9PEZI</name>
<dbReference type="AlphaFoldDB" id="A0AAV9W8A3"/>
<evidence type="ECO:0000313" key="3">
    <source>
        <dbReference type="Proteomes" id="UP001370758"/>
    </source>
</evidence>
<accession>A0AAV9W8A3</accession>
<dbReference type="EMBL" id="JAVHJL010000005">
    <property type="protein sequence ID" value="KAK6503801.1"/>
    <property type="molecule type" value="Genomic_DNA"/>
</dbReference>
<evidence type="ECO:0000313" key="2">
    <source>
        <dbReference type="EMBL" id="KAK6503801.1"/>
    </source>
</evidence>
<organism evidence="2 3">
    <name type="scientific">Arthrobotrys musiformis</name>
    <dbReference type="NCBI Taxonomy" id="47236"/>
    <lineage>
        <taxon>Eukaryota</taxon>
        <taxon>Fungi</taxon>
        <taxon>Dikarya</taxon>
        <taxon>Ascomycota</taxon>
        <taxon>Pezizomycotina</taxon>
        <taxon>Orbiliomycetes</taxon>
        <taxon>Orbiliales</taxon>
        <taxon>Orbiliaceae</taxon>
        <taxon>Arthrobotrys</taxon>
    </lineage>
</organism>
<feature type="chain" id="PRO_5043709899" description="Secreted protein" evidence="1">
    <location>
        <begin position="19"/>
        <end position="122"/>
    </location>
</feature>
<feature type="signal peptide" evidence="1">
    <location>
        <begin position="1"/>
        <end position="18"/>
    </location>
</feature>
<comment type="caution">
    <text evidence="2">The sequence shown here is derived from an EMBL/GenBank/DDBJ whole genome shotgun (WGS) entry which is preliminary data.</text>
</comment>
<reference evidence="2 3" key="1">
    <citation type="submission" date="2023-08" db="EMBL/GenBank/DDBJ databases">
        <authorList>
            <person name="Palmer J.M."/>
        </authorList>
    </citation>
    <scope>NUCLEOTIDE SEQUENCE [LARGE SCALE GENOMIC DNA]</scope>
    <source>
        <strain evidence="2 3">TWF481</strain>
    </source>
</reference>
<proteinExistence type="predicted"/>
<keyword evidence="1" id="KW-0732">Signal</keyword>
<evidence type="ECO:0008006" key="4">
    <source>
        <dbReference type="Google" id="ProtNLM"/>
    </source>
</evidence>
<gene>
    <name evidence="2" type="ORF">TWF481_008807</name>
</gene>
<dbReference type="Proteomes" id="UP001370758">
    <property type="component" value="Unassembled WGS sequence"/>
</dbReference>
<evidence type="ECO:0000256" key="1">
    <source>
        <dbReference type="SAM" id="SignalP"/>
    </source>
</evidence>